<proteinExistence type="predicted"/>
<protein>
    <submittedName>
        <fullName evidence="1">Uncharacterized protein</fullName>
    </submittedName>
</protein>
<gene>
    <name evidence="1" type="ORF">B0T20DRAFT_320802</name>
</gene>
<dbReference type="EMBL" id="JAUTDP010000006">
    <property type="protein sequence ID" value="KAK3398685.1"/>
    <property type="molecule type" value="Genomic_DNA"/>
</dbReference>
<evidence type="ECO:0000313" key="2">
    <source>
        <dbReference type="Proteomes" id="UP001281003"/>
    </source>
</evidence>
<organism evidence="1 2">
    <name type="scientific">Sordaria brevicollis</name>
    <dbReference type="NCBI Taxonomy" id="83679"/>
    <lineage>
        <taxon>Eukaryota</taxon>
        <taxon>Fungi</taxon>
        <taxon>Dikarya</taxon>
        <taxon>Ascomycota</taxon>
        <taxon>Pezizomycotina</taxon>
        <taxon>Sordariomycetes</taxon>
        <taxon>Sordariomycetidae</taxon>
        <taxon>Sordariales</taxon>
        <taxon>Sordariaceae</taxon>
        <taxon>Sordaria</taxon>
    </lineage>
</organism>
<dbReference type="Proteomes" id="UP001281003">
    <property type="component" value="Unassembled WGS sequence"/>
</dbReference>
<accession>A0AAE0PFQ0</accession>
<feature type="non-terminal residue" evidence="1">
    <location>
        <position position="1"/>
    </location>
</feature>
<comment type="caution">
    <text evidence="1">The sequence shown here is derived from an EMBL/GenBank/DDBJ whole genome shotgun (WGS) entry which is preliminary data.</text>
</comment>
<sequence length="95" mass="10400">NISRPRSISTFLPSMTVKLHGRKRLPILIGAVCTRPMILANPTPLAMPPYRLSTRRMIPHASAMSGLIIVACAPESTRALTFAPFTSTSKYNMCT</sequence>
<reference evidence="1" key="1">
    <citation type="journal article" date="2023" name="Mol. Phylogenet. Evol.">
        <title>Genome-scale phylogeny and comparative genomics of the fungal order Sordariales.</title>
        <authorList>
            <person name="Hensen N."/>
            <person name="Bonometti L."/>
            <person name="Westerberg I."/>
            <person name="Brannstrom I.O."/>
            <person name="Guillou S."/>
            <person name="Cros-Aarteil S."/>
            <person name="Calhoun S."/>
            <person name="Haridas S."/>
            <person name="Kuo A."/>
            <person name="Mondo S."/>
            <person name="Pangilinan J."/>
            <person name="Riley R."/>
            <person name="LaButti K."/>
            <person name="Andreopoulos B."/>
            <person name="Lipzen A."/>
            <person name="Chen C."/>
            <person name="Yan M."/>
            <person name="Daum C."/>
            <person name="Ng V."/>
            <person name="Clum A."/>
            <person name="Steindorff A."/>
            <person name="Ohm R.A."/>
            <person name="Martin F."/>
            <person name="Silar P."/>
            <person name="Natvig D.O."/>
            <person name="Lalanne C."/>
            <person name="Gautier V."/>
            <person name="Ament-Velasquez S.L."/>
            <person name="Kruys A."/>
            <person name="Hutchinson M.I."/>
            <person name="Powell A.J."/>
            <person name="Barry K."/>
            <person name="Miller A.N."/>
            <person name="Grigoriev I.V."/>
            <person name="Debuchy R."/>
            <person name="Gladieux P."/>
            <person name="Hiltunen Thoren M."/>
            <person name="Johannesson H."/>
        </authorList>
    </citation>
    <scope>NUCLEOTIDE SEQUENCE</scope>
    <source>
        <strain evidence="1">FGSC 1904</strain>
    </source>
</reference>
<name>A0AAE0PFQ0_SORBR</name>
<feature type="non-terminal residue" evidence="1">
    <location>
        <position position="95"/>
    </location>
</feature>
<keyword evidence="2" id="KW-1185">Reference proteome</keyword>
<reference evidence="1" key="2">
    <citation type="submission" date="2023-07" db="EMBL/GenBank/DDBJ databases">
        <authorList>
            <consortium name="Lawrence Berkeley National Laboratory"/>
            <person name="Haridas S."/>
            <person name="Hensen N."/>
            <person name="Bonometti L."/>
            <person name="Westerberg I."/>
            <person name="Brannstrom I.O."/>
            <person name="Guillou S."/>
            <person name="Cros-Aarteil S."/>
            <person name="Calhoun S."/>
            <person name="Kuo A."/>
            <person name="Mondo S."/>
            <person name="Pangilinan J."/>
            <person name="Riley R."/>
            <person name="LaButti K."/>
            <person name="Andreopoulos B."/>
            <person name="Lipzen A."/>
            <person name="Chen C."/>
            <person name="Yanf M."/>
            <person name="Daum C."/>
            <person name="Ng V."/>
            <person name="Clum A."/>
            <person name="Steindorff A."/>
            <person name="Ohm R."/>
            <person name="Martin F."/>
            <person name="Silar P."/>
            <person name="Natvig D."/>
            <person name="Lalanne C."/>
            <person name="Gautier V."/>
            <person name="Ament-velasquez S.L."/>
            <person name="Kruys A."/>
            <person name="Hutchinson M.I."/>
            <person name="Powell A.J."/>
            <person name="Barry K."/>
            <person name="Miller A.N."/>
            <person name="Grigoriev I.V."/>
            <person name="Debuchy R."/>
            <person name="Gladieux P."/>
            <person name="Thoren M.H."/>
            <person name="Johannesson H."/>
        </authorList>
    </citation>
    <scope>NUCLEOTIDE SEQUENCE</scope>
    <source>
        <strain evidence="1">FGSC 1904</strain>
    </source>
</reference>
<dbReference type="AlphaFoldDB" id="A0AAE0PFQ0"/>
<evidence type="ECO:0000313" key="1">
    <source>
        <dbReference type="EMBL" id="KAK3398685.1"/>
    </source>
</evidence>